<evidence type="ECO:0000256" key="5">
    <source>
        <dbReference type="ARBA" id="ARBA00023136"/>
    </source>
</evidence>
<dbReference type="PANTHER" id="PTHR30619">
    <property type="entry name" value="DNA INTERNALIZATION/COMPETENCE PROTEIN COMEC/REC2"/>
    <property type="match status" value="1"/>
</dbReference>
<evidence type="ECO:0000259" key="8">
    <source>
        <dbReference type="Pfam" id="PF03772"/>
    </source>
</evidence>
<feature type="transmembrane region" description="Helical" evidence="6">
    <location>
        <begin position="57"/>
        <end position="78"/>
    </location>
</feature>
<proteinExistence type="predicted"/>
<reference evidence="9 10" key="1">
    <citation type="journal article" date="2016" name="Front. Microbiol.">
        <title>Genomic Resource of Rice Seed Associated Bacteria.</title>
        <authorList>
            <person name="Midha S."/>
            <person name="Bansal K."/>
            <person name="Sharma S."/>
            <person name="Kumar N."/>
            <person name="Patil P.P."/>
            <person name="Chaudhry V."/>
            <person name="Patil P.B."/>
        </authorList>
    </citation>
    <scope>NUCLEOTIDE SEQUENCE [LARGE SCALE GENOMIC DNA]</scope>
    <source>
        <strain evidence="9 10">RSA3</strain>
    </source>
</reference>
<keyword evidence="2" id="KW-1003">Cell membrane</keyword>
<dbReference type="GO" id="GO:0005886">
    <property type="term" value="C:plasma membrane"/>
    <property type="evidence" value="ECO:0007669"/>
    <property type="project" value="UniProtKB-SubCell"/>
</dbReference>
<organism evidence="9 10">
    <name type="scientific">Microbacterium testaceum</name>
    <name type="common">Aureobacterium testaceum</name>
    <name type="synonym">Brevibacterium testaceum</name>
    <dbReference type="NCBI Taxonomy" id="2033"/>
    <lineage>
        <taxon>Bacteria</taxon>
        <taxon>Bacillati</taxon>
        <taxon>Actinomycetota</taxon>
        <taxon>Actinomycetes</taxon>
        <taxon>Micrococcales</taxon>
        <taxon>Microbacteriaceae</taxon>
        <taxon>Microbacterium</taxon>
    </lineage>
</organism>
<feature type="transmembrane region" description="Helical" evidence="6">
    <location>
        <begin position="270"/>
        <end position="287"/>
    </location>
</feature>
<dbReference type="CDD" id="cd07731">
    <property type="entry name" value="ComA-like_MBL-fold"/>
    <property type="match status" value="1"/>
</dbReference>
<dbReference type="AlphaFoldDB" id="A0A147FBR9"/>
<dbReference type="InterPro" id="IPR001279">
    <property type="entry name" value="Metallo-B-lactamas"/>
</dbReference>
<evidence type="ECO:0000259" key="7">
    <source>
        <dbReference type="Pfam" id="PF00753"/>
    </source>
</evidence>
<feature type="transmembrane region" description="Helical" evidence="6">
    <location>
        <begin position="299"/>
        <end position="328"/>
    </location>
</feature>
<feature type="transmembrane region" description="Helical" evidence="6">
    <location>
        <begin position="406"/>
        <end position="425"/>
    </location>
</feature>
<feature type="domain" description="Metallo-beta-lactamase" evidence="7">
    <location>
        <begin position="527"/>
        <end position="596"/>
    </location>
</feature>
<dbReference type="Pfam" id="PF03772">
    <property type="entry name" value="Competence"/>
    <property type="match status" value="1"/>
</dbReference>
<evidence type="ECO:0000256" key="2">
    <source>
        <dbReference type="ARBA" id="ARBA00022475"/>
    </source>
</evidence>
<keyword evidence="3 6" id="KW-0812">Transmembrane</keyword>
<comment type="subcellular location">
    <subcellularLocation>
        <location evidence="1">Cell membrane</location>
        <topology evidence="1">Multi-pass membrane protein</topology>
    </subcellularLocation>
</comment>
<keyword evidence="5 6" id="KW-0472">Membrane</keyword>
<evidence type="ECO:0000256" key="6">
    <source>
        <dbReference type="SAM" id="Phobius"/>
    </source>
</evidence>
<keyword evidence="4 6" id="KW-1133">Transmembrane helix</keyword>
<gene>
    <name evidence="9" type="ORF">RSA3_01995</name>
</gene>
<feature type="transmembrane region" description="Helical" evidence="6">
    <location>
        <begin position="334"/>
        <end position="355"/>
    </location>
</feature>
<comment type="caution">
    <text evidence="9">The sequence shown here is derived from an EMBL/GenBank/DDBJ whole genome shotgun (WGS) entry which is preliminary data.</text>
</comment>
<name>A0A147FBR9_MICTE</name>
<evidence type="ECO:0000256" key="4">
    <source>
        <dbReference type="ARBA" id="ARBA00022989"/>
    </source>
</evidence>
<dbReference type="InterPro" id="IPR052159">
    <property type="entry name" value="Competence_DNA_uptake"/>
</dbReference>
<dbReference type="Proteomes" id="UP000072189">
    <property type="component" value="Unassembled WGS sequence"/>
</dbReference>
<feature type="transmembrane region" description="Helical" evidence="6">
    <location>
        <begin position="489"/>
        <end position="508"/>
    </location>
</feature>
<feature type="domain" description="ComEC/Rec2-related protein" evidence="8">
    <location>
        <begin position="218"/>
        <end position="476"/>
    </location>
</feature>
<dbReference type="Pfam" id="PF00753">
    <property type="entry name" value="Lactamase_B"/>
    <property type="match status" value="1"/>
</dbReference>
<protein>
    <recommendedName>
        <fullName evidence="11">Competence protein ComEC</fullName>
    </recommendedName>
</protein>
<dbReference type="SUPFAM" id="SSF56281">
    <property type="entry name" value="Metallo-hydrolase/oxidoreductase"/>
    <property type="match status" value="1"/>
</dbReference>
<dbReference type="PATRIC" id="fig|2033.7.peg.139"/>
<dbReference type="NCBIfam" id="TIGR00360">
    <property type="entry name" value="ComEC_N-term"/>
    <property type="match status" value="1"/>
</dbReference>
<dbReference type="InterPro" id="IPR036866">
    <property type="entry name" value="RibonucZ/Hydroxyglut_hydro"/>
</dbReference>
<evidence type="ECO:0000313" key="10">
    <source>
        <dbReference type="Proteomes" id="UP000072189"/>
    </source>
</evidence>
<evidence type="ECO:0000256" key="3">
    <source>
        <dbReference type="ARBA" id="ARBA00022692"/>
    </source>
</evidence>
<feature type="transmembrane region" description="Helical" evidence="6">
    <location>
        <begin position="432"/>
        <end position="450"/>
    </location>
</feature>
<accession>A0A147FBR9</accession>
<evidence type="ECO:0008006" key="11">
    <source>
        <dbReference type="Google" id="ProtNLM"/>
    </source>
</evidence>
<evidence type="ECO:0000256" key="1">
    <source>
        <dbReference type="ARBA" id="ARBA00004651"/>
    </source>
</evidence>
<sequence>MNPLQRRAMRPTVVALTTWAAAGLTTSAPDLAALAVAAAVAAVLSAVTFARFRHPALGIAAVALACAAAAAGGVAAMGPVRSQLAALQVEGGRQLDVDLTVVGHLSGTADGGAWFDAVASRVSAGAVTVSGEIPTRVGVDPAGRAAVSASGLGSEIRLTGRAIPANPGERAVLVLRAQEVKRAPPPEGVWAGFEALRDGLVDSTRGLPQPGAGLVPGLAVGDTSSLDAATDAAMNASSLSHLTAVSGANCALVVGAAFMLLAALGAPRCVRVIGATTVLAGFVLLVTPEPSVVRAAAMAAIALLAVALGRPAVGVAVLSSAVTVLLIADPWLSTSLGFALSAAATAALLLLARPLARGLERWMPRALALALAVPAAAQLACGPLIVLIDPHVPVLGVAANLVADPAAAPATIAGVLACIAPFPWLRDGLSALAWVPAAWIAAVAHTTSAIRAQNLPWPDGAFGAALLAAVSVAIVVAIVRPARGPRMTAIATAIVALTVGLCAGNATVRTIAGPLTVPTTWDVAMCDVGQGDATLWRSESAVALVDTGPEPERLRDCLDTFGIDHLDLVVLTHFDLDHIGGSAAVIGHADLVVHGPVDVPEDQRLLDRFAAGGARLTLAVTGMTGTVGETRWQALGPTPRDEPGNGASVALDVVGPDFPRTVLLGDLGADAQTALMRRVEVPRVDVVKVSHHGSADQDPELYRRLHPTIGLVGVGAENRYGHPTATLLSTLSALGVTVGRTDTNGDLAVGMSEGQLTLWRARQPS</sequence>
<dbReference type="Gene3D" id="3.60.15.10">
    <property type="entry name" value="Ribonuclease Z/Hydroxyacylglutathione hydrolase-like"/>
    <property type="match status" value="1"/>
</dbReference>
<feature type="transmembrane region" description="Helical" evidence="6">
    <location>
        <begin position="367"/>
        <end position="386"/>
    </location>
</feature>
<dbReference type="InterPro" id="IPR004477">
    <property type="entry name" value="ComEC_N"/>
</dbReference>
<dbReference type="InterPro" id="IPR035681">
    <property type="entry name" value="ComA-like_MBL"/>
</dbReference>
<feature type="transmembrane region" description="Helical" evidence="6">
    <location>
        <begin position="242"/>
        <end position="264"/>
    </location>
</feature>
<dbReference type="PANTHER" id="PTHR30619:SF1">
    <property type="entry name" value="RECOMBINATION PROTEIN 2"/>
    <property type="match status" value="1"/>
</dbReference>
<evidence type="ECO:0000313" key="9">
    <source>
        <dbReference type="EMBL" id="KTS13998.1"/>
    </source>
</evidence>
<feature type="transmembrane region" description="Helical" evidence="6">
    <location>
        <begin position="462"/>
        <end position="482"/>
    </location>
</feature>
<dbReference type="EMBL" id="LDRV01000010">
    <property type="protein sequence ID" value="KTS13998.1"/>
    <property type="molecule type" value="Genomic_DNA"/>
</dbReference>